<dbReference type="AlphaFoldDB" id="A0A5C3QMH7"/>
<evidence type="ECO:0000313" key="4">
    <source>
        <dbReference type="Proteomes" id="UP000305067"/>
    </source>
</evidence>
<protein>
    <submittedName>
        <fullName evidence="3">Uncharacterized protein</fullName>
    </submittedName>
</protein>
<evidence type="ECO:0000313" key="3">
    <source>
        <dbReference type="EMBL" id="TFL03002.1"/>
    </source>
</evidence>
<feature type="compositionally biased region" description="Basic and acidic residues" evidence="1">
    <location>
        <begin position="356"/>
        <end position="382"/>
    </location>
</feature>
<keyword evidence="2" id="KW-0472">Membrane</keyword>
<dbReference type="EMBL" id="ML178821">
    <property type="protein sequence ID" value="TFL03002.1"/>
    <property type="molecule type" value="Genomic_DNA"/>
</dbReference>
<feature type="compositionally biased region" description="Polar residues" evidence="1">
    <location>
        <begin position="140"/>
        <end position="152"/>
    </location>
</feature>
<organism evidence="3 4">
    <name type="scientific">Pterulicium gracile</name>
    <dbReference type="NCBI Taxonomy" id="1884261"/>
    <lineage>
        <taxon>Eukaryota</taxon>
        <taxon>Fungi</taxon>
        <taxon>Dikarya</taxon>
        <taxon>Basidiomycota</taxon>
        <taxon>Agaricomycotina</taxon>
        <taxon>Agaricomycetes</taxon>
        <taxon>Agaricomycetidae</taxon>
        <taxon>Agaricales</taxon>
        <taxon>Pleurotineae</taxon>
        <taxon>Pterulaceae</taxon>
        <taxon>Pterulicium</taxon>
    </lineage>
</organism>
<proteinExistence type="predicted"/>
<dbReference type="OrthoDB" id="3062174at2759"/>
<feature type="compositionally biased region" description="Low complexity" evidence="1">
    <location>
        <begin position="330"/>
        <end position="351"/>
    </location>
</feature>
<feature type="compositionally biased region" description="Polar residues" evidence="1">
    <location>
        <begin position="271"/>
        <end position="281"/>
    </location>
</feature>
<feature type="region of interest" description="Disordered" evidence="1">
    <location>
        <begin position="140"/>
        <end position="185"/>
    </location>
</feature>
<keyword evidence="2" id="KW-1133">Transmembrane helix</keyword>
<feature type="compositionally biased region" description="Low complexity" evidence="1">
    <location>
        <begin position="431"/>
        <end position="447"/>
    </location>
</feature>
<evidence type="ECO:0000256" key="1">
    <source>
        <dbReference type="SAM" id="MobiDB-lite"/>
    </source>
</evidence>
<accession>A0A5C3QMH7</accession>
<sequence>MLLVRDALLHAVVPLDNSQSPSSTITGLSTPTHHPVWLQKRDEDNSGSWSTIQIVVPIIIGVALIFIFILLFLLWGYRDTIRSPTTWRTNNGASDNGPRPKFSLKHGRSCMRFYYRTKKVQSHRPGAFFNLDHGTGPADSTSSFAVTHSRSGSEPVRMSSPSHSRNVSHGHLPQLSIPPSERGPFPGKRIWQDTLSTWLPRMPWQAKRVKVKSTIRRRGFDVDGFNAATPIASASGHFPSGRQDLEEMDDSDEEDGKGPRREEEEEHESLIRSSDTGTANGSVMLISQEPGRNFSMSSHATSGHKPSYPSALREASSHQHQESRSRNSLSGPPVSSYPESYYSLPTPTSTSIATPHEGRREEKRGAGHDEKRGAPSHNEQRASPRLHQIPPHAHQSSSPHQTPLHPHQTSSPHTHQTSSSPRSNHQKLGGSPANLNAPSSSQPSSSPDLRYTKLTPNRPPNSGNASPSALGSSPDLRHTKPTPNRPPNSDALSRPPPPGSRLPPEDSSSSAHLRYTRLTPNRREPTPPPGNNNYVPTPHSLSPNPFPLHSLNPPPPPPSLSQRGQLTSIPRDQFASISNSSTPRQTPPLHSIQTSPVPPPPPSSFYTSHAHIHASPATSSPATYSTASAGIDPSILSLYGGAGKSSVGQHSAQSYESEIVDDEIIRARLRRGETFESHGQPVESPLRYS</sequence>
<evidence type="ECO:0000256" key="2">
    <source>
        <dbReference type="SAM" id="Phobius"/>
    </source>
</evidence>
<feature type="transmembrane region" description="Helical" evidence="2">
    <location>
        <begin position="54"/>
        <end position="75"/>
    </location>
</feature>
<keyword evidence="2" id="KW-0812">Transmembrane</keyword>
<name>A0A5C3QMH7_9AGAR</name>
<dbReference type="Proteomes" id="UP000305067">
    <property type="component" value="Unassembled WGS sequence"/>
</dbReference>
<feature type="compositionally biased region" description="Low complexity" evidence="1">
    <location>
        <begin position="607"/>
        <end position="627"/>
    </location>
</feature>
<feature type="compositionally biased region" description="Low complexity" evidence="1">
    <location>
        <begin position="538"/>
        <end position="551"/>
    </location>
</feature>
<feature type="compositionally biased region" description="Basic and acidic residues" evidence="1">
    <location>
        <begin position="315"/>
        <end position="325"/>
    </location>
</feature>
<reference evidence="3 4" key="1">
    <citation type="journal article" date="2019" name="Nat. Ecol. Evol.">
        <title>Megaphylogeny resolves global patterns of mushroom evolution.</title>
        <authorList>
            <person name="Varga T."/>
            <person name="Krizsan K."/>
            <person name="Foldi C."/>
            <person name="Dima B."/>
            <person name="Sanchez-Garcia M."/>
            <person name="Sanchez-Ramirez S."/>
            <person name="Szollosi G.J."/>
            <person name="Szarkandi J.G."/>
            <person name="Papp V."/>
            <person name="Albert L."/>
            <person name="Andreopoulos W."/>
            <person name="Angelini C."/>
            <person name="Antonin V."/>
            <person name="Barry K.W."/>
            <person name="Bougher N.L."/>
            <person name="Buchanan P."/>
            <person name="Buyck B."/>
            <person name="Bense V."/>
            <person name="Catcheside P."/>
            <person name="Chovatia M."/>
            <person name="Cooper J."/>
            <person name="Damon W."/>
            <person name="Desjardin D."/>
            <person name="Finy P."/>
            <person name="Geml J."/>
            <person name="Haridas S."/>
            <person name="Hughes K."/>
            <person name="Justo A."/>
            <person name="Karasinski D."/>
            <person name="Kautmanova I."/>
            <person name="Kiss B."/>
            <person name="Kocsube S."/>
            <person name="Kotiranta H."/>
            <person name="LaButti K.M."/>
            <person name="Lechner B.E."/>
            <person name="Liimatainen K."/>
            <person name="Lipzen A."/>
            <person name="Lukacs Z."/>
            <person name="Mihaltcheva S."/>
            <person name="Morgado L.N."/>
            <person name="Niskanen T."/>
            <person name="Noordeloos M.E."/>
            <person name="Ohm R.A."/>
            <person name="Ortiz-Santana B."/>
            <person name="Ovrebo C."/>
            <person name="Racz N."/>
            <person name="Riley R."/>
            <person name="Savchenko A."/>
            <person name="Shiryaev A."/>
            <person name="Soop K."/>
            <person name="Spirin V."/>
            <person name="Szebenyi C."/>
            <person name="Tomsovsky M."/>
            <person name="Tulloss R.E."/>
            <person name="Uehling J."/>
            <person name="Grigoriev I.V."/>
            <person name="Vagvolgyi C."/>
            <person name="Papp T."/>
            <person name="Martin F.M."/>
            <person name="Miettinen O."/>
            <person name="Hibbett D.S."/>
            <person name="Nagy L.G."/>
        </authorList>
    </citation>
    <scope>NUCLEOTIDE SEQUENCE [LARGE SCALE GENOMIC DNA]</scope>
    <source>
        <strain evidence="3 4">CBS 309.79</strain>
    </source>
</reference>
<gene>
    <name evidence="3" type="ORF">BDV98DRAFT_565213</name>
</gene>
<feature type="compositionally biased region" description="Polar residues" evidence="1">
    <location>
        <begin position="460"/>
        <end position="471"/>
    </location>
</feature>
<feature type="compositionally biased region" description="Low complexity" evidence="1">
    <location>
        <begin position="402"/>
        <end position="421"/>
    </location>
</feature>
<feature type="region of interest" description="Disordered" evidence="1">
    <location>
        <begin position="229"/>
        <end position="627"/>
    </location>
</feature>
<keyword evidence="4" id="KW-1185">Reference proteome</keyword>
<feature type="compositionally biased region" description="Acidic residues" evidence="1">
    <location>
        <begin position="246"/>
        <end position="255"/>
    </location>
</feature>
<feature type="compositionally biased region" description="Polar residues" evidence="1">
    <location>
        <begin position="562"/>
        <end position="584"/>
    </location>
</feature>